<dbReference type="EMBL" id="PDOF01000001">
    <property type="protein sequence ID" value="PYZ98683.1"/>
    <property type="molecule type" value="Genomic_DNA"/>
</dbReference>
<protein>
    <recommendedName>
        <fullName evidence="9">Endoribonuclease YbeY</fullName>
        <ecNumber evidence="9">3.1.-.-</ecNumber>
    </recommendedName>
</protein>
<dbReference type="PROSITE" id="PS01306">
    <property type="entry name" value="UPF0054"/>
    <property type="match status" value="1"/>
</dbReference>
<keyword evidence="8 9" id="KW-0862">Zinc</keyword>
<evidence type="ECO:0000256" key="7">
    <source>
        <dbReference type="ARBA" id="ARBA00022801"/>
    </source>
</evidence>
<evidence type="ECO:0000256" key="2">
    <source>
        <dbReference type="ARBA" id="ARBA00022517"/>
    </source>
</evidence>
<accession>A0A2W0HA00</accession>
<dbReference type="Gene3D" id="3.40.390.30">
    <property type="entry name" value="Metalloproteases ('zincins'), catalytic domain"/>
    <property type="match status" value="1"/>
</dbReference>
<keyword evidence="3 9" id="KW-0698">rRNA processing</keyword>
<keyword evidence="5 9" id="KW-0479">Metal-binding</keyword>
<name>A0A2W0HA00_9BACI</name>
<feature type="binding site" evidence="9">
    <location>
        <position position="127"/>
    </location>
    <ligand>
        <name>Zn(2+)</name>
        <dbReference type="ChEBI" id="CHEBI:29105"/>
        <note>catalytic</note>
    </ligand>
</feature>
<keyword evidence="6 9" id="KW-0255">Endonuclease</keyword>
<comment type="subcellular location">
    <subcellularLocation>
        <location evidence="9">Cytoplasm</location>
    </subcellularLocation>
</comment>
<gene>
    <name evidence="9" type="primary">ybeY</name>
    <name evidence="10" type="ORF">CR205_08930</name>
</gene>
<dbReference type="PANTHER" id="PTHR46986:SF1">
    <property type="entry name" value="ENDORIBONUCLEASE YBEY, CHLOROPLASTIC"/>
    <property type="match status" value="1"/>
</dbReference>
<evidence type="ECO:0000313" key="10">
    <source>
        <dbReference type="EMBL" id="PYZ98683.1"/>
    </source>
</evidence>
<evidence type="ECO:0000256" key="5">
    <source>
        <dbReference type="ARBA" id="ARBA00022723"/>
    </source>
</evidence>
<dbReference type="HAMAP" id="MF_00009">
    <property type="entry name" value="Endoribonucl_YbeY"/>
    <property type="match status" value="1"/>
</dbReference>
<keyword evidence="9" id="KW-0963">Cytoplasm</keyword>
<dbReference type="Proteomes" id="UP000248066">
    <property type="component" value="Unassembled WGS sequence"/>
</dbReference>
<dbReference type="OrthoDB" id="9807740at2"/>
<dbReference type="SUPFAM" id="SSF55486">
    <property type="entry name" value="Metalloproteases ('zincins'), catalytic domain"/>
    <property type="match status" value="1"/>
</dbReference>
<dbReference type="Pfam" id="PF02130">
    <property type="entry name" value="YbeY"/>
    <property type="match status" value="1"/>
</dbReference>
<organism evidence="10 11">
    <name type="scientific">Alteribacter lacisalsi</name>
    <dbReference type="NCBI Taxonomy" id="2045244"/>
    <lineage>
        <taxon>Bacteria</taxon>
        <taxon>Bacillati</taxon>
        <taxon>Bacillota</taxon>
        <taxon>Bacilli</taxon>
        <taxon>Bacillales</taxon>
        <taxon>Bacillaceae</taxon>
        <taxon>Alteribacter</taxon>
    </lineage>
</organism>
<dbReference type="InterPro" id="IPR020549">
    <property type="entry name" value="YbeY_CS"/>
</dbReference>
<dbReference type="GO" id="GO:0004521">
    <property type="term" value="F:RNA endonuclease activity"/>
    <property type="evidence" value="ECO:0007669"/>
    <property type="project" value="UniProtKB-UniRule"/>
</dbReference>
<keyword evidence="4 9" id="KW-0540">Nuclease</keyword>
<comment type="caution">
    <text evidence="10">The sequence shown here is derived from an EMBL/GenBank/DDBJ whole genome shotgun (WGS) entry which is preliminary data.</text>
</comment>
<evidence type="ECO:0000256" key="8">
    <source>
        <dbReference type="ARBA" id="ARBA00022833"/>
    </source>
</evidence>
<reference evidence="10 11" key="1">
    <citation type="submission" date="2017-10" db="EMBL/GenBank/DDBJ databases">
        <title>Bacillus sp. nov., a halophilic bacterium isolated from a Yangshapao Lake.</title>
        <authorList>
            <person name="Wang H."/>
        </authorList>
    </citation>
    <scope>NUCLEOTIDE SEQUENCE [LARGE SCALE GENOMIC DNA]</scope>
    <source>
        <strain evidence="10 11">YSP-3</strain>
    </source>
</reference>
<comment type="cofactor">
    <cofactor evidence="9">
        <name>Zn(2+)</name>
        <dbReference type="ChEBI" id="CHEBI:29105"/>
    </cofactor>
    <text evidence="9">Binds 1 zinc ion.</text>
</comment>
<evidence type="ECO:0000256" key="6">
    <source>
        <dbReference type="ARBA" id="ARBA00022759"/>
    </source>
</evidence>
<dbReference type="RefSeq" id="WP_110518747.1">
    <property type="nucleotide sequence ID" value="NZ_PDOF01000001.1"/>
</dbReference>
<dbReference type="InterPro" id="IPR023091">
    <property type="entry name" value="MetalPrtase_cat_dom_sf_prd"/>
</dbReference>
<dbReference type="AlphaFoldDB" id="A0A2W0HA00"/>
<proteinExistence type="inferred from homology"/>
<evidence type="ECO:0000256" key="3">
    <source>
        <dbReference type="ARBA" id="ARBA00022552"/>
    </source>
</evidence>
<comment type="similarity">
    <text evidence="1 9">Belongs to the endoribonuclease YbeY family.</text>
</comment>
<dbReference type="GO" id="GO:0006364">
    <property type="term" value="P:rRNA processing"/>
    <property type="evidence" value="ECO:0007669"/>
    <property type="project" value="UniProtKB-UniRule"/>
</dbReference>
<feature type="binding site" evidence="9">
    <location>
        <position position="133"/>
    </location>
    <ligand>
        <name>Zn(2+)</name>
        <dbReference type="ChEBI" id="CHEBI:29105"/>
        <note>catalytic</note>
    </ligand>
</feature>
<keyword evidence="2 9" id="KW-0690">Ribosome biogenesis</keyword>
<dbReference type="GO" id="GO:0008270">
    <property type="term" value="F:zinc ion binding"/>
    <property type="evidence" value="ECO:0007669"/>
    <property type="project" value="UniProtKB-UniRule"/>
</dbReference>
<evidence type="ECO:0000313" key="11">
    <source>
        <dbReference type="Proteomes" id="UP000248066"/>
    </source>
</evidence>
<comment type="function">
    <text evidence="9">Single strand-specific metallo-endoribonuclease involved in late-stage 70S ribosome quality control and in maturation of the 3' terminus of the 16S rRNA.</text>
</comment>
<evidence type="ECO:0000256" key="9">
    <source>
        <dbReference type="HAMAP-Rule" id="MF_00009"/>
    </source>
</evidence>
<feature type="binding site" evidence="9">
    <location>
        <position position="123"/>
    </location>
    <ligand>
        <name>Zn(2+)</name>
        <dbReference type="ChEBI" id="CHEBI:29105"/>
        <note>catalytic</note>
    </ligand>
</feature>
<dbReference type="InterPro" id="IPR002036">
    <property type="entry name" value="YbeY"/>
</dbReference>
<dbReference type="NCBIfam" id="TIGR00043">
    <property type="entry name" value="rRNA maturation RNase YbeY"/>
    <property type="match status" value="1"/>
</dbReference>
<evidence type="ECO:0000256" key="4">
    <source>
        <dbReference type="ARBA" id="ARBA00022722"/>
    </source>
</evidence>
<keyword evidence="11" id="KW-1185">Reference proteome</keyword>
<sequence>MADQMELIDETGGLDEHHLDLVRNVLVTAYEVKELEPSAELSVTFTGNEEIRELNREYRGIDKATDVLSFALNDGEEEIHHHDGEDEIPDLLGDIVISVDKAREQAEEYGHSFERELGFLAVHGFLHLIGYVHQTAEEEQEMFALQEEILKQHDLKK</sequence>
<keyword evidence="7 9" id="KW-0378">Hydrolase</keyword>
<dbReference type="EC" id="3.1.-.-" evidence="9"/>
<evidence type="ECO:0000256" key="1">
    <source>
        <dbReference type="ARBA" id="ARBA00010875"/>
    </source>
</evidence>
<dbReference type="GO" id="GO:0004222">
    <property type="term" value="F:metalloendopeptidase activity"/>
    <property type="evidence" value="ECO:0007669"/>
    <property type="project" value="InterPro"/>
</dbReference>
<dbReference type="PANTHER" id="PTHR46986">
    <property type="entry name" value="ENDORIBONUCLEASE YBEY, CHLOROPLASTIC"/>
    <property type="match status" value="1"/>
</dbReference>
<dbReference type="GO" id="GO:0005737">
    <property type="term" value="C:cytoplasm"/>
    <property type="evidence" value="ECO:0007669"/>
    <property type="project" value="UniProtKB-SubCell"/>
</dbReference>